<evidence type="ECO:0000313" key="3">
    <source>
        <dbReference type="Proteomes" id="UP000029878"/>
    </source>
</evidence>
<keyword evidence="1" id="KW-0472">Membrane</keyword>
<evidence type="ECO:0000313" key="2">
    <source>
        <dbReference type="EMBL" id="TLD84668.1"/>
    </source>
</evidence>
<keyword evidence="1" id="KW-1133">Transmembrane helix</keyword>
<name>A0A4U8SEQ0_9HELI</name>
<dbReference type="OrthoDB" id="5330033at2"/>
<reference evidence="2 3" key="1">
    <citation type="journal article" date="2014" name="Genome Announc.">
        <title>Draft genome sequences of eight enterohepatic helicobacter species isolated from both laboratory and wild rodents.</title>
        <authorList>
            <person name="Sheh A."/>
            <person name="Shen Z."/>
            <person name="Fox J.G."/>
        </authorList>
    </citation>
    <scope>NUCLEOTIDE SEQUENCE [LARGE SCALE GENOMIC DNA]</scope>
    <source>
        <strain evidence="2 3">ATCC 700114</strain>
    </source>
</reference>
<accession>A0A4U8SEQ0</accession>
<comment type="caution">
    <text evidence="2">The sequence shown here is derived from an EMBL/GenBank/DDBJ whole genome shotgun (WGS) entry which is preliminary data.</text>
</comment>
<protein>
    <recommendedName>
        <fullName evidence="4">VirB3 type IV secretion protein</fullName>
    </recommendedName>
</protein>
<keyword evidence="1" id="KW-0812">Transmembrane</keyword>
<dbReference type="AlphaFoldDB" id="A0A4U8SEQ0"/>
<dbReference type="EMBL" id="JRPL02000002">
    <property type="protein sequence ID" value="TLD84668.1"/>
    <property type="molecule type" value="Genomic_DNA"/>
</dbReference>
<dbReference type="RefSeq" id="WP_052096472.1">
    <property type="nucleotide sequence ID" value="NZ_FZND01000062.1"/>
</dbReference>
<dbReference type="Proteomes" id="UP000029878">
    <property type="component" value="Unassembled WGS sequence"/>
</dbReference>
<organism evidence="2 3">
    <name type="scientific">Helicobacter trogontum</name>
    <dbReference type="NCBI Taxonomy" id="50960"/>
    <lineage>
        <taxon>Bacteria</taxon>
        <taxon>Pseudomonadati</taxon>
        <taxon>Campylobacterota</taxon>
        <taxon>Epsilonproteobacteria</taxon>
        <taxon>Campylobacterales</taxon>
        <taxon>Helicobacteraceae</taxon>
        <taxon>Helicobacter</taxon>
    </lineage>
</organism>
<gene>
    <name evidence="2" type="ORF">LS81_001270</name>
</gene>
<sequence length="81" mass="9412">MIVVDNIREITKKDKIRGLSRNAWVLVLLFGVTSFILFLFYGLIATLILIITLAILEYFDDDIYDIIAINFQNSFQKAYYA</sequence>
<evidence type="ECO:0008006" key="4">
    <source>
        <dbReference type="Google" id="ProtNLM"/>
    </source>
</evidence>
<evidence type="ECO:0000256" key="1">
    <source>
        <dbReference type="SAM" id="Phobius"/>
    </source>
</evidence>
<feature type="transmembrane region" description="Helical" evidence="1">
    <location>
        <begin position="23"/>
        <end position="56"/>
    </location>
</feature>
<proteinExistence type="predicted"/>